<dbReference type="PANTHER" id="PTHR42643">
    <property type="entry name" value="IONOTROPIC RECEPTOR 20A-RELATED"/>
    <property type="match status" value="1"/>
</dbReference>
<keyword evidence="7" id="KW-0325">Glycoprotein</keyword>
<evidence type="ECO:0000256" key="4">
    <source>
        <dbReference type="ARBA" id="ARBA00022989"/>
    </source>
</evidence>
<dbReference type="InterPro" id="IPR052192">
    <property type="entry name" value="Insect_Ionotropic_Sensory_Rcpt"/>
</dbReference>
<keyword evidence="4 8" id="KW-1133">Transmembrane helix</keyword>
<keyword evidence="10" id="KW-1185">Reference proteome</keyword>
<protein>
    <submittedName>
        <fullName evidence="9">Uncharacterized protein</fullName>
    </submittedName>
</protein>
<reference evidence="9" key="2">
    <citation type="journal article" date="2023" name="Commun. Biol.">
        <title>Intrasexual cuticular hydrocarbon dimorphism in a wasp sheds light on hydrocarbon biosynthesis genes in Hymenoptera.</title>
        <authorList>
            <person name="Moris V.C."/>
            <person name="Podsiadlowski L."/>
            <person name="Martin S."/>
            <person name="Oeyen J.P."/>
            <person name="Donath A."/>
            <person name="Petersen M."/>
            <person name="Wilbrandt J."/>
            <person name="Misof B."/>
            <person name="Liedtke D."/>
            <person name="Thamm M."/>
            <person name="Scheiner R."/>
            <person name="Schmitt T."/>
            <person name="Niehuis O."/>
        </authorList>
    </citation>
    <scope>NUCLEOTIDE SEQUENCE</scope>
    <source>
        <strain evidence="9">GBR_01_08_01A</strain>
    </source>
</reference>
<dbReference type="SUPFAM" id="SSF53850">
    <property type="entry name" value="Periplasmic binding protein-like II"/>
    <property type="match status" value="1"/>
</dbReference>
<keyword evidence="6" id="KW-0675">Receptor</keyword>
<dbReference type="AlphaFoldDB" id="A0AAD9RXU4"/>
<name>A0AAD9RXU4_9HYME</name>
<accession>A0AAD9RXU4</accession>
<comment type="subcellular location">
    <subcellularLocation>
        <location evidence="1">Cell membrane</location>
        <topology evidence="1">Multi-pass membrane protein</topology>
    </subcellularLocation>
</comment>
<evidence type="ECO:0000313" key="10">
    <source>
        <dbReference type="Proteomes" id="UP001258017"/>
    </source>
</evidence>
<feature type="transmembrane region" description="Helical" evidence="8">
    <location>
        <begin position="410"/>
        <end position="428"/>
    </location>
</feature>
<evidence type="ECO:0000256" key="3">
    <source>
        <dbReference type="ARBA" id="ARBA00022692"/>
    </source>
</evidence>
<evidence type="ECO:0000256" key="7">
    <source>
        <dbReference type="ARBA" id="ARBA00023180"/>
    </source>
</evidence>
<feature type="transmembrane region" description="Helical" evidence="8">
    <location>
        <begin position="14"/>
        <end position="36"/>
    </location>
</feature>
<proteinExistence type="predicted"/>
<keyword evidence="3 8" id="KW-0812">Transmembrane</keyword>
<sequence>MTEIKLVSSWNSRIALLMVTVLLRIVSGIVVPDMFWHELEKPSGIRGGGDGNRSLIIAETMERYERNRLFSRSMPCIAKFLQDHSMSFRYPMSVFLQNSSNVERGTSVEIDLLVRTLQTETVTYTLNNVYKENDRNANVTSTVIVVVVENSIDIKRINCSYVRMCTYECEFVIIVARIFENDESFFREADALQQSMWLESVGRLVILGSTRETVLLAGTRSFKPEEFCAPSAPVLLGSCRTRPTAAVRGSTAWRLDAGPITGRDLSMNGCTLVVAYYDEPPYSFVNNETTDERILGLEGIMIEEILYSMNARLSREMVSSFSTNKSDEEDFRMIMDQTGDNGPADLLIGGLLWNPNEETDYTMAYDMVPVVWMTPVKANVSLRGLVAPFTMFVWVAILCVIFLGIVVQLFLIKGISFLDILALILGISVFRRPEQPSSRVLFLCWSLFGFFVAQYYLASLADQLVNASNLQIETMKELLSSGLELGGTLSYADLLNDIDEKDDDEEEDLVVRSIREKFRVLTYESYVRQLSDLLNGKDQSMALVVKLNVSNTRLNLLKGHVHALKENMGNHPLAIATWRGFPCLKKINIKMQELLEAGMMKYWARLFILNGNYYRSNENTNSDSDLNLDSVVPGFLLLIIGYLLGFCILIVEIIAYPSKLLA</sequence>
<dbReference type="EMBL" id="JAIFRP010000006">
    <property type="protein sequence ID" value="KAK2587947.1"/>
    <property type="molecule type" value="Genomic_DNA"/>
</dbReference>
<feature type="transmembrane region" description="Helical" evidence="8">
    <location>
        <begin position="635"/>
        <end position="656"/>
    </location>
</feature>
<keyword evidence="2" id="KW-1003">Cell membrane</keyword>
<dbReference type="Proteomes" id="UP001258017">
    <property type="component" value="Unassembled WGS sequence"/>
</dbReference>
<dbReference type="PANTHER" id="PTHR42643:SF24">
    <property type="entry name" value="IONOTROPIC RECEPTOR 60A"/>
    <property type="match status" value="1"/>
</dbReference>
<evidence type="ECO:0000256" key="6">
    <source>
        <dbReference type="ARBA" id="ARBA00023170"/>
    </source>
</evidence>
<dbReference type="GO" id="GO:0005886">
    <property type="term" value="C:plasma membrane"/>
    <property type="evidence" value="ECO:0007669"/>
    <property type="project" value="UniProtKB-SubCell"/>
</dbReference>
<evidence type="ECO:0000256" key="8">
    <source>
        <dbReference type="SAM" id="Phobius"/>
    </source>
</evidence>
<feature type="transmembrane region" description="Helical" evidence="8">
    <location>
        <begin position="440"/>
        <end position="458"/>
    </location>
</feature>
<keyword evidence="5 8" id="KW-0472">Membrane</keyword>
<evidence type="ECO:0000256" key="5">
    <source>
        <dbReference type="ARBA" id="ARBA00023136"/>
    </source>
</evidence>
<evidence type="ECO:0000256" key="2">
    <source>
        <dbReference type="ARBA" id="ARBA00022475"/>
    </source>
</evidence>
<comment type="caution">
    <text evidence="9">The sequence shown here is derived from an EMBL/GenBank/DDBJ whole genome shotgun (WGS) entry which is preliminary data.</text>
</comment>
<reference evidence="9" key="1">
    <citation type="submission" date="2021-08" db="EMBL/GenBank/DDBJ databases">
        <authorList>
            <person name="Misof B."/>
            <person name="Oliver O."/>
            <person name="Podsiadlowski L."/>
            <person name="Donath A."/>
            <person name="Peters R."/>
            <person name="Mayer C."/>
            <person name="Rust J."/>
            <person name="Gunkel S."/>
            <person name="Lesny P."/>
            <person name="Martin S."/>
            <person name="Oeyen J.P."/>
            <person name="Petersen M."/>
            <person name="Panagiotis P."/>
            <person name="Wilbrandt J."/>
            <person name="Tanja T."/>
        </authorList>
    </citation>
    <scope>NUCLEOTIDE SEQUENCE</scope>
    <source>
        <strain evidence="9">GBR_01_08_01A</strain>
        <tissue evidence="9">Thorax + abdomen</tissue>
    </source>
</reference>
<evidence type="ECO:0000256" key="1">
    <source>
        <dbReference type="ARBA" id="ARBA00004651"/>
    </source>
</evidence>
<feature type="transmembrane region" description="Helical" evidence="8">
    <location>
        <begin position="385"/>
        <end position="404"/>
    </location>
</feature>
<organism evidence="9 10">
    <name type="scientific">Odynerus spinipes</name>
    <dbReference type="NCBI Taxonomy" id="1348599"/>
    <lineage>
        <taxon>Eukaryota</taxon>
        <taxon>Metazoa</taxon>
        <taxon>Ecdysozoa</taxon>
        <taxon>Arthropoda</taxon>
        <taxon>Hexapoda</taxon>
        <taxon>Insecta</taxon>
        <taxon>Pterygota</taxon>
        <taxon>Neoptera</taxon>
        <taxon>Endopterygota</taxon>
        <taxon>Hymenoptera</taxon>
        <taxon>Apocrita</taxon>
        <taxon>Aculeata</taxon>
        <taxon>Vespoidea</taxon>
        <taxon>Vespidae</taxon>
        <taxon>Eumeninae</taxon>
        <taxon>Odynerus</taxon>
    </lineage>
</organism>
<gene>
    <name evidence="9" type="ORF">KPH14_004033</name>
</gene>
<evidence type="ECO:0000313" key="9">
    <source>
        <dbReference type="EMBL" id="KAK2587947.1"/>
    </source>
</evidence>